<dbReference type="PANTHER" id="PTHR11766">
    <property type="entry name" value="TYROSYL-TRNA SYNTHETASE"/>
    <property type="match status" value="1"/>
</dbReference>
<evidence type="ECO:0000313" key="11">
    <source>
        <dbReference type="Proteomes" id="UP000178107"/>
    </source>
</evidence>
<evidence type="ECO:0000256" key="3">
    <source>
        <dbReference type="ARBA" id="ARBA00022741"/>
    </source>
</evidence>
<reference evidence="10 11" key="1">
    <citation type="journal article" date="2016" name="Nat. Commun.">
        <title>Thousands of microbial genomes shed light on interconnected biogeochemical processes in an aquifer system.</title>
        <authorList>
            <person name="Anantharaman K."/>
            <person name="Brown C.T."/>
            <person name="Hug L.A."/>
            <person name="Sharon I."/>
            <person name="Castelle C.J."/>
            <person name="Probst A.J."/>
            <person name="Thomas B.C."/>
            <person name="Singh A."/>
            <person name="Wilkins M.J."/>
            <person name="Karaoz U."/>
            <person name="Brodie E.L."/>
            <person name="Williams K.H."/>
            <person name="Hubbard S.S."/>
            <person name="Banfield J.F."/>
        </authorList>
    </citation>
    <scope>NUCLEOTIDE SEQUENCE [LARGE SCALE GENOMIC DNA]</scope>
</reference>
<dbReference type="InterPro" id="IPR014729">
    <property type="entry name" value="Rossmann-like_a/b/a_fold"/>
</dbReference>
<evidence type="ECO:0000313" key="10">
    <source>
        <dbReference type="EMBL" id="OHA90037.1"/>
    </source>
</evidence>
<dbReference type="EC" id="6.1.1.1" evidence="1 8"/>
<comment type="similarity">
    <text evidence="9">Belongs to the class-I aminoacyl-tRNA synthetase family.</text>
</comment>
<evidence type="ECO:0000256" key="8">
    <source>
        <dbReference type="NCBIfam" id="TIGR00234"/>
    </source>
</evidence>
<dbReference type="PANTHER" id="PTHR11766:SF1">
    <property type="entry name" value="TYROSINE--TRNA LIGASE"/>
    <property type="match status" value="1"/>
</dbReference>
<dbReference type="GO" id="GO:0005829">
    <property type="term" value="C:cytosol"/>
    <property type="evidence" value="ECO:0007669"/>
    <property type="project" value="TreeGrafter"/>
</dbReference>
<dbReference type="Proteomes" id="UP000178107">
    <property type="component" value="Unassembled WGS sequence"/>
</dbReference>
<dbReference type="GO" id="GO:0005524">
    <property type="term" value="F:ATP binding"/>
    <property type="evidence" value="ECO:0007669"/>
    <property type="project" value="UniProtKB-KW"/>
</dbReference>
<sequence>MDKDVEELLSRGVAEVIDKENLTKKLASGKKLRIKLGIDPTSPNLHLGRSVPILKMRDFQNLGHQAVLIVGDFTGVIGDTSDKDSERPMLSREAVEKNKKDYFAQIGKLIDLDKAELRYNSEWLEPLTYREIGEHADQFSVADFIARDNIKRRLDDGKRVSLREMLYPLMQGYDSVAVNSDVELGGVDQRFNLLSGRALQEHFKQEPQAIVMTTFPVLGLDGRKMSSSWGNTINFSDEPNEMFGKIMSMVDGQVQNYFEVCTRVSIKEIKKIMAGHPKEAKIRLAFEITKIYHGEETAKKAQENFTETFSRGGMPKDVKTVTAQQDEPLVEILLKEGLVSSKTEFNRLNKDGAIEEIESGVYRVGKHRFLKIVRSD</sequence>
<dbReference type="Gene3D" id="3.40.50.620">
    <property type="entry name" value="HUPs"/>
    <property type="match status" value="1"/>
</dbReference>
<evidence type="ECO:0000256" key="7">
    <source>
        <dbReference type="ARBA" id="ARBA00048248"/>
    </source>
</evidence>
<name>A0A1G2SYC5_9BACT</name>
<proteinExistence type="inferred from homology"/>
<dbReference type="Pfam" id="PF00579">
    <property type="entry name" value="tRNA-synt_1b"/>
    <property type="match status" value="1"/>
</dbReference>
<dbReference type="EMBL" id="MHVH01000006">
    <property type="protein sequence ID" value="OHA90037.1"/>
    <property type="molecule type" value="Genomic_DNA"/>
</dbReference>
<keyword evidence="2 9" id="KW-0436">Ligase</keyword>
<dbReference type="GO" id="GO:0006437">
    <property type="term" value="P:tyrosyl-tRNA aminoacylation"/>
    <property type="evidence" value="ECO:0007669"/>
    <property type="project" value="UniProtKB-UniRule"/>
</dbReference>
<comment type="caution">
    <text evidence="10">The sequence shown here is derived from an EMBL/GenBank/DDBJ whole genome shotgun (WGS) entry which is preliminary data.</text>
</comment>
<dbReference type="PRINTS" id="PR01040">
    <property type="entry name" value="TRNASYNTHTYR"/>
</dbReference>
<dbReference type="NCBIfam" id="TIGR00234">
    <property type="entry name" value="tyrS"/>
    <property type="match status" value="1"/>
</dbReference>
<dbReference type="AlphaFoldDB" id="A0A1G2SYC5"/>
<dbReference type="InterPro" id="IPR002307">
    <property type="entry name" value="Tyr-tRNA-ligase"/>
</dbReference>
<evidence type="ECO:0000256" key="1">
    <source>
        <dbReference type="ARBA" id="ARBA00013160"/>
    </source>
</evidence>
<keyword evidence="5 9" id="KW-0648">Protein biosynthesis</keyword>
<dbReference type="InterPro" id="IPR002305">
    <property type="entry name" value="aa-tRNA-synth_Ic"/>
</dbReference>
<comment type="catalytic activity">
    <reaction evidence="7">
        <text>tRNA(Tyr) + L-tyrosine + ATP = L-tyrosyl-tRNA(Tyr) + AMP + diphosphate + H(+)</text>
        <dbReference type="Rhea" id="RHEA:10220"/>
        <dbReference type="Rhea" id="RHEA-COMP:9706"/>
        <dbReference type="Rhea" id="RHEA-COMP:9707"/>
        <dbReference type="ChEBI" id="CHEBI:15378"/>
        <dbReference type="ChEBI" id="CHEBI:30616"/>
        <dbReference type="ChEBI" id="CHEBI:33019"/>
        <dbReference type="ChEBI" id="CHEBI:58315"/>
        <dbReference type="ChEBI" id="CHEBI:78442"/>
        <dbReference type="ChEBI" id="CHEBI:78536"/>
        <dbReference type="ChEBI" id="CHEBI:456215"/>
        <dbReference type="EC" id="6.1.1.1"/>
    </reaction>
</comment>
<evidence type="ECO:0000256" key="6">
    <source>
        <dbReference type="ARBA" id="ARBA00023146"/>
    </source>
</evidence>
<gene>
    <name evidence="10" type="ORF">A2838_00155</name>
</gene>
<keyword evidence="4 9" id="KW-0067">ATP-binding</keyword>
<protein>
    <recommendedName>
        <fullName evidence="1 8">Tyrosine--tRNA ligase</fullName>
        <ecNumber evidence="1 8">6.1.1.1</ecNumber>
    </recommendedName>
</protein>
<evidence type="ECO:0000256" key="4">
    <source>
        <dbReference type="ARBA" id="ARBA00022840"/>
    </source>
</evidence>
<evidence type="ECO:0000256" key="2">
    <source>
        <dbReference type="ARBA" id="ARBA00022598"/>
    </source>
</evidence>
<keyword evidence="3 9" id="KW-0547">Nucleotide-binding</keyword>
<dbReference type="Gene3D" id="1.10.240.10">
    <property type="entry name" value="Tyrosyl-Transfer RNA Synthetase"/>
    <property type="match status" value="1"/>
</dbReference>
<accession>A0A1G2SYC5</accession>
<dbReference type="CDD" id="cd00805">
    <property type="entry name" value="TyrRS_core"/>
    <property type="match status" value="1"/>
</dbReference>
<keyword evidence="6 9" id="KW-0030">Aminoacyl-tRNA synthetase</keyword>
<organism evidence="10 11">
    <name type="scientific">Candidatus Zambryskibacteria bacterium RIFCSPHIGHO2_01_FULL_46_25</name>
    <dbReference type="NCBI Taxonomy" id="1802738"/>
    <lineage>
        <taxon>Bacteria</taxon>
        <taxon>Candidatus Zambryskiibacteriota</taxon>
    </lineage>
</organism>
<dbReference type="InterPro" id="IPR024088">
    <property type="entry name" value="Tyr-tRNA-ligase_bac-type"/>
</dbReference>
<dbReference type="GO" id="GO:0004831">
    <property type="term" value="F:tyrosine-tRNA ligase activity"/>
    <property type="evidence" value="ECO:0007669"/>
    <property type="project" value="UniProtKB-UniRule"/>
</dbReference>
<evidence type="ECO:0000256" key="9">
    <source>
        <dbReference type="RuleBase" id="RU363036"/>
    </source>
</evidence>
<evidence type="ECO:0000256" key="5">
    <source>
        <dbReference type="ARBA" id="ARBA00022917"/>
    </source>
</evidence>
<dbReference type="SUPFAM" id="SSF52374">
    <property type="entry name" value="Nucleotidylyl transferase"/>
    <property type="match status" value="1"/>
</dbReference>